<protein>
    <submittedName>
        <fullName evidence="2">Flagellar protein FlaG</fullName>
    </submittedName>
</protein>
<dbReference type="RefSeq" id="WP_209703069.1">
    <property type="nucleotide sequence ID" value="NZ_JAGGLM010000022.1"/>
</dbReference>
<dbReference type="InterPro" id="IPR035924">
    <property type="entry name" value="FlaG-like_sf"/>
</dbReference>
<organism evidence="2 3">
    <name type="scientific">Clostridium algifaecis</name>
    <dbReference type="NCBI Taxonomy" id="1472040"/>
    <lineage>
        <taxon>Bacteria</taxon>
        <taxon>Bacillati</taxon>
        <taxon>Bacillota</taxon>
        <taxon>Clostridia</taxon>
        <taxon>Eubacteriales</taxon>
        <taxon>Clostridiaceae</taxon>
        <taxon>Clostridium</taxon>
    </lineage>
</organism>
<keyword evidence="2" id="KW-0282">Flagellum</keyword>
<evidence type="ECO:0000313" key="2">
    <source>
        <dbReference type="EMBL" id="MBP2033815.1"/>
    </source>
</evidence>
<keyword evidence="2" id="KW-0969">Cilium</keyword>
<dbReference type="InterPro" id="IPR005186">
    <property type="entry name" value="FlaG"/>
</dbReference>
<dbReference type="SUPFAM" id="SSF160214">
    <property type="entry name" value="FlaG-like"/>
    <property type="match status" value="1"/>
</dbReference>
<keyword evidence="2" id="KW-0966">Cell projection</keyword>
<proteinExistence type="predicted"/>
<reference evidence="2 3" key="1">
    <citation type="submission" date="2021-03" db="EMBL/GenBank/DDBJ databases">
        <title>Genomic Encyclopedia of Type Strains, Phase IV (KMG-IV): sequencing the most valuable type-strain genomes for metagenomic binning, comparative biology and taxonomic classification.</title>
        <authorList>
            <person name="Goeker M."/>
        </authorList>
    </citation>
    <scope>NUCLEOTIDE SEQUENCE [LARGE SCALE GENOMIC DNA]</scope>
    <source>
        <strain evidence="2 3">DSM 28783</strain>
    </source>
</reference>
<dbReference type="Gene3D" id="3.30.160.170">
    <property type="entry name" value="FlaG-like"/>
    <property type="match status" value="1"/>
</dbReference>
<evidence type="ECO:0000313" key="3">
    <source>
        <dbReference type="Proteomes" id="UP001519307"/>
    </source>
</evidence>
<accession>A0ABS4KVZ2</accession>
<sequence length="115" mass="12845">MEVKDIGQGRQLSLNINTSSNVAEIQDNKSSQNKDAGAKDVSEKDVKKAVDKVNKLMEDTSTHLKYEVYGKFRNIMVSIIDNNTNKVIKEIPPKSIVDMVDKLCEMAGIFLDKKA</sequence>
<name>A0ABS4KVZ2_9CLOT</name>
<keyword evidence="3" id="KW-1185">Reference proteome</keyword>
<feature type="compositionally biased region" description="Polar residues" evidence="1">
    <location>
        <begin position="17"/>
        <end position="34"/>
    </location>
</feature>
<gene>
    <name evidence="2" type="ORF">J2Z42_002522</name>
</gene>
<feature type="region of interest" description="Disordered" evidence="1">
    <location>
        <begin position="17"/>
        <end position="44"/>
    </location>
</feature>
<dbReference type="PANTHER" id="PTHR37166">
    <property type="entry name" value="PROTEIN FLAG"/>
    <property type="match status" value="1"/>
</dbReference>
<dbReference type="EMBL" id="JAGGLM010000022">
    <property type="protein sequence ID" value="MBP2033815.1"/>
    <property type="molecule type" value="Genomic_DNA"/>
</dbReference>
<comment type="caution">
    <text evidence="2">The sequence shown here is derived from an EMBL/GenBank/DDBJ whole genome shotgun (WGS) entry which is preliminary data.</text>
</comment>
<dbReference type="Proteomes" id="UP001519307">
    <property type="component" value="Unassembled WGS sequence"/>
</dbReference>
<dbReference type="PANTHER" id="PTHR37166:SF1">
    <property type="entry name" value="PROTEIN FLAG"/>
    <property type="match status" value="1"/>
</dbReference>
<evidence type="ECO:0000256" key="1">
    <source>
        <dbReference type="SAM" id="MobiDB-lite"/>
    </source>
</evidence>
<dbReference type="Pfam" id="PF03646">
    <property type="entry name" value="FlaG"/>
    <property type="match status" value="1"/>
</dbReference>